<keyword evidence="9 11" id="KW-0170">Cobalt</keyword>
<dbReference type="GO" id="GO:0031419">
    <property type="term" value="F:cobalamin binding"/>
    <property type="evidence" value="ECO:0007669"/>
    <property type="project" value="UniProtKB-KW"/>
</dbReference>
<dbReference type="InterPro" id="IPR013344">
    <property type="entry name" value="RNR_NrdJ/NrdZ"/>
</dbReference>
<name>A0A136PV66_9ACTN</name>
<evidence type="ECO:0000256" key="8">
    <source>
        <dbReference type="ARBA" id="ARBA00023157"/>
    </source>
</evidence>
<keyword evidence="15" id="KW-1185">Reference proteome</keyword>
<dbReference type="InterPro" id="IPR050862">
    <property type="entry name" value="RdRp_reductase_class-2"/>
</dbReference>
<dbReference type="InterPro" id="IPR008926">
    <property type="entry name" value="RNR_R1-su_N"/>
</dbReference>
<organism evidence="14 15">
    <name type="scientific">Micromonospora rosaria</name>
    <dbReference type="NCBI Taxonomy" id="47874"/>
    <lineage>
        <taxon>Bacteria</taxon>
        <taxon>Bacillati</taxon>
        <taxon>Actinomycetota</taxon>
        <taxon>Actinomycetes</taxon>
        <taxon>Micromonosporales</taxon>
        <taxon>Micromonosporaceae</taxon>
        <taxon>Micromonospora</taxon>
    </lineage>
</organism>
<comment type="catalytic activity">
    <reaction evidence="10 11">
        <text>a 2'-deoxyribonucleoside 5'-diphosphate + [thioredoxin]-disulfide + H2O = a ribonucleoside 5'-diphosphate + [thioredoxin]-dithiol</text>
        <dbReference type="Rhea" id="RHEA:23252"/>
        <dbReference type="Rhea" id="RHEA-COMP:10698"/>
        <dbReference type="Rhea" id="RHEA-COMP:10700"/>
        <dbReference type="ChEBI" id="CHEBI:15377"/>
        <dbReference type="ChEBI" id="CHEBI:29950"/>
        <dbReference type="ChEBI" id="CHEBI:50058"/>
        <dbReference type="ChEBI" id="CHEBI:57930"/>
        <dbReference type="ChEBI" id="CHEBI:73316"/>
        <dbReference type="EC" id="1.17.4.1"/>
    </reaction>
</comment>
<keyword evidence="6 11" id="KW-0560">Oxidoreductase</keyword>
<keyword evidence="4 11" id="KW-0237">DNA synthesis</keyword>
<evidence type="ECO:0000256" key="9">
    <source>
        <dbReference type="ARBA" id="ARBA00023285"/>
    </source>
</evidence>
<dbReference type="PANTHER" id="PTHR43371">
    <property type="entry name" value="VITAMIN B12-DEPENDENT RIBONUCLEOTIDE REDUCTASE"/>
    <property type="match status" value="1"/>
</dbReference>
<dbReference type="GO" id="GO:0009263">
    <property type="term" value="P:deoxyribonucleotide biosynthetic process"/>
    <property type="evidence" value="ECO:0007669"/>
    <property type="project" value="UniProtKB-KW"/>
</dbReference>
<dbReference type="EC" id="1.17.4.1" evidence="11"/>
<evidence type="ECO:0000256" key="2">
    <source>
        <dbReference type="ARBA" id="ARBA00007405"/>
    </source>
</evidence>
<comment type="function">
    <text evidence="11">Catalyzes the reduction of ribonucleotides to deoxyribonucleotides. May function to provide a pool of deoxyribonucleotide precursors for DNA repair during oxygen limitation and/or for immediate growth after restoration of oxygen.</text>
</comment>
<evidence type="ECO:0000256" key="4">
    <source>
        <dbReference type="ARBA" id="ARBA00022634"/>
    </source>
</evidence>
<dbReference type="UniPathway" id="UPA00326"/>
<comment type="similarity">
    <text evidence="2 11">Belongs to the ribonucleoside diphosphate reductase class-2 family.</text>
</comment>
<sequence>MPVQTSRLFASALHELRSTRTPQAAFSPNAHLLLRERYLTRDADGQVTETPEAMLRRVAGALARAEQADAAGPWASAFYEVMARLEFHPGSRTLANAGTDQPQLANCFVLPVEDSQASVLRTFAESSMVKSYGGGCGFNYSNVRPRGDKVRGTAGLAVGPVALLKLFDDATKLFRQRGRYESGNMAILDVDHPDVLEFVAAKRMDGWLSMTNISLGVTDAFMRAVEADAGWTLVNPRTGAAVRTLPARELFTAACELACETGDPGLIFLDNMNRTNPLRDSMGDIVATNPCGEIGLYPYEACNLGYVNLPRLLLPADRRDGSHLFDLDRLRVVMAAGVRMIDNAISASWFPVPEIREAVRGNRRIGIGVTGWAESLALAGVPYDSEEALAHATVLARSMREFAYDASVALAGERGPFPNVHRSVWKDAEEQPRNVALLAMPPSGNNAVIFDTSFSIEPFFAMSYTQRVFGGRQISSVNRLLLRELAAYGVDEAALLSEIADNGGGVQGLARVPAHIQRIYKTAHDIAPTWHVRMQAAFQEHVDNAVTKTVNLPHTATAEQVAALYQQAWRLGCKGITVYRDTSRADQAIEATRPAPATTAPPTATAVPVATADAVSCDPADGACAVCE</sequence>
<dbReference type="InterPro" id="IPR013509">
    <property type="entry name" value="RNR_lsu_N"/>
</dbReference>
<dbReference type="Proteomes" id="UP000070620">
    <property type="component" value="Unassembled WGS sequence"/>
</dbReference>
<proteinExistence type="inferred from homology"/>
<evidence type="ECO:0000259" key="12">
    <source>
        <dbReference type="Pfam" id="PF00317"/>
    </source>
</evidence>
<dbReference type="Gene3D" id="3.20.70.20">
    <property type="match status" value="1"/>
</dbReference>
<comment type="caution">
    <text evidence="14">The sequence shown here is derived from an EMBL/GenBank/DDBJ whole genome shotgun (WGS) entry which is preliminary data.</text>
</comment>
<evidence type="ECO:0000256" key="6">
    <source>
        <dbReference type="ARBA" id="ARBA00023002"/>
    </source>
</evidence>
<dbReference type="PRINTS" id="PR01183">
    <property type="entry name" value="RIBORDTASEM1"/>
</dbReference>
<dbReference type="NCBIfam" id="TIGR02504">
    <property type="entry name" value="NrdJ_Z"/>
    <property type="match status" value="1"/>
</dbReference>
<dbReference type="SUPFAM" id="SSF48168">
    <property type="entry name" value="R1 subunit of ribonucleotide reductase, N-terminal domain"/>
    <property type="match status" value="1"/>
</dbReference>
<keyword evidence="3 11" id="KW-0846">Cobalamin</keyword>
<keyword evidence="5 11" id="KW-0547">Nucleotide-binding</keyword>
<dbReference type="PANTHER" id="PTHR43371:SF1">
    <property type="entry name" value="RIBONUCLEOSIDE-DIPHOSPHATE REDUCTASE"/>
    <property type="match status" value="1"/>
</dbReference>
<evidence type="ECO:0000256" key="1">
    <source>
        <dbReference type="ARBA" id="ARBA00001922"/>
    </source>
</evidence>
<dbReference type="Pfam" id="PF00317">
    <property type="entry name" value="Ribonuc_red_lgN"/>
    <property type="match status" value="1"/>
</dbReference>
<evidence type="ECO:0000259" key="13">
    <source>
        <dbReference type="Pfam" id="PF02867"/>
    </source>
</evidence>
<dbReference type="GO" id="GO:0071897">
    <property type="term" value="P:DNA biosynthetic process"/>
    <property type="evidence" value="ECO:0007669"/>
    <property type="project" value="UniProtKB-KW"/>
</dbReference>
<dbReference type="OrthoDB" id="9762933at2"/>
<dbReference type="GO" id="GO:0004748">
    <property type="term" value="F:ribonucleoside-diphosphate reductase activity, thioredoxin disulfide as acceptor"/>
    <property type="evidence" value="ECO:0007669"/>
    <property type="project" value="UniProtKB-EC"/>
</dbReference>
<gene>
    <name evidence="14" type="ORF">AWW66_10495</name>
</gene>
<evidence type="ECO:0000256" key="5">
    <source>
        <dbReference type="ARBA" id="ARBA00022741"/>
    </source>
</evidence>
<evidence type="ECO:0000256" key="3">
    <source>
        <dbReference type="ARBA" id="ARBA00022628"/>
    </source>
</evidence>
<dbReference type="InterPro" id="IPR000788">
    <property type="entry name" value="RNR_lg_C"/>
</dbReference>
<dbReference type="RefSeq" id="WP_067363428.1">
    <property type="nucleotide sequence ID" value="NZ_JBIUBN010000010.1"/>
</dbReference>
<comment type="cofactor">
    <cofactor evidence="1 11">
        <name>adenosylcob(III)alamin</name>
        <dbReference type="ChEBI" id="CHEBI:18408"/>
    </cofactor>
</comment>
<dbReference type="Pfam" id="PF02867">
    <property type="entry name" value="Ribonuc_red_lgC"/>
    <property type="match status" value="1"/>
</dbReference>
<accession>A0A136PV66</accession>
<evidence type="ECO:0000256" key="10">
    <source>
        <dbReference type="ARBA" id="ARBA00047754"/>
    </source>
</evidence>
<evidence type="ECO:0000313" key="14">
    <source>
        <dbReference type="EMBL" id="KXK62066.1"/>
    </source>
</evidence>
<dbReference type="CDD" id="cd02888">
    <property type="entry name" value="RNR_II_dimer"/>
    <property type="match status" value="1"/>
</dbReference>
<dbReference type="EMBL" id="LRQV01000027">
    <property type="protein sequence ID" value="KXK62066.1"/>
    <property type="molecule type" value="Genomic_DNA"/>
</dbReference>
<keyword evidence="7" id="KW-0215">Deoxyribonucleotide synthesis</keyword>
<dbReference type="GO" id="GO:0005524">
    <property type="term" value="F:ATP binding"/>
    <property type="evidence" value="ECO:0007669"/>
    <property type="project" value="InterPro"/>
</dbReference>
<evidence type="ECO:0000313" key="15">
    <source>
        <dbReference type="Proteomes" id="UP000070620"/>
    </source>
</evidence>
<evidence type="ECO:0000256" key="11">
    <source>
        <dbReference type="RuleBase" id="RU364064"/>
    </source>
</evidence>
<reference evidence="14 15" key="1">
    <citation type="submission" date="2016-01" db="EMBL/GenBank/DDBJ databases">
        <title>Whole genome sequence and analysis of Micromonospora rosaria DSM 803, which can produce antibacterial substance rosamicin.</title>
        <authorList>
            <person name="Yang H."/>
            <person name="He X."/>
            <person name="Zhu D."/>
        </authorList>
    </citation>
    <scope>NUCLEOTIDE SEQUENCE [LARGE SCALE GENOMIC DNA]</scope>
    <source>
        <strain evidence="14 15">DSM 803</strain>
    </source>
</reference>
<dbReference type="AlphaFoldDB" id="A0A136PV66"/>
<dbReference type="SUPFAM" id="SSF51998">
    <property type="entry name" value="PFL-like glycyl radical enzymes"/>
    <property type="match status" value="1"/>
</dbReference>
<evidence type="ECO:0000256" key="7">
    <source>
        <dbReference type="ARBA" id="ARBA00023116"/>
    </source>
</evidence>
<feature type="domain" description="Ribonucleotide reductase large subunit C-terminal" evidence="13">
    <location>
        <begin position="105"/>
        <end position="579"/>
    </location>
</feature>
<feature type="domain" description="Ribonucleotide reductase large subunit N-terminal" evidence="12">
    <location>
        <begin position="26"/>
        <end position="101"/>
    </location>
</feature>
<protein>
    <recommendedName>
        <fullName evidence="11">Vitamin B12-dependent ribonucleotide reductase</fullName>
        <ecNumber evidence="11">1.17.4.1</ecNumber>
    </recommendedName>
</protein>
<keyword evidence="8" id="KW-1015">Disulfide bond</keyword>